<dbReference type="InterPro" id="IPR002048">
    <property type="entry name" value="EF_hand_dom"/>
</dbReference>
<dbReference type="RefSeq" id="XP_022341907.1">
    <property type="nucleotide sequence ID" value="XM_022486199.1"/>
</dbReference>
<dbReference type="Gene3D" id="1.10.238.10">
    <property type="entry name" value="EF-hand"/>
    <property type="match status" value="1"/>
</dbReference>
<dbReference type="Pfam" id="PF13499">
    <property type="entry name" value="EF-hand_7"/>
    <property type="match status" value="1"/>
</dbReference>
<evidence type="ECO:0000256" key="2">
    <source>
        <dbReference type="SAM" id="Coils"/>
    </source>
</evidence>
<evidence type="ECO:0000313" key="5">
    <source>
        <dbReference type="Proteomes" id="UP000694844"/>
    </source>
</evidence>
<gene>
    <name evidence="6 7" type="primary">LOC111135822</name>
</gene>
<dbReference type="AlphaFoldDB" id="A0A8B8EPR2"/>
<dbReference type="GeneID" id="111135822"/>
<dbReference type="InterPro" id="IPR018247">
    <property type="entry name" value="EF_Hand_1_Ca_BS"/>
</dbReference>
<organism evidence="5 6">
    <name type="scientific">Crassostrea virginica</name>
    <name type="common">Eastern oyster</name>
    <dbReference type="NCBI Taxonomy" id="6565"/>
    <lineage>
        <taxon>Eukaryota</taxon>
        <taxon>Metazoa</taxon>
        <taxon>Spiralia</taxon>
        <taxon>Lophotrochozoa</taxon>
        <taxon>Mollusca</taxon>
        <taxon>Bivalvia</taxon>
        <taxon>Autobranchia</taxon>
        <taxon>Pteriomorphia</taxon>
        <taxon>Ostreida</taxon>
        <taxon>Ostreoidea</taxon>
        <taxon>Ostreidae</taxon>
        <taxon>Crassostrea</taxon>
    </lineage>
</organism>
<dbReference type="PROSITE" id="PS00018">
    <property type="entry name" value="EF_HAND_1"/>
    <property type="match status" value="1"/>
</dbReference>
<feature type="domain" description="EF-hand" evidence="4">
    <location>
        <begin position="471"/>
        <end position="506"/>
    </location>
</feature>
<protein>
    <submittedName>
        <fullName evidence="6 7">Uncharacterized protein LOC111135822</fullName>
    </submittedName>
</protein>
<proteinExistence type="predicted"/>
<evidence type="ECO:0000256" key="3">
    <source>
        <dbReference type="SAM" id="MobiDB-lite"/>
    </source>
</evidence>
<feature type="coiled-coil region" evidence="2">
    <location>
        <begin position="119"/>
        <end position="229"/>
    </location>
</feature>
<dbReference type="InterPro" id="IPR011992">
    <property type="entry name" value="EF-hand-dom_pair"/>
</dbReference>
<evidence type="ECO:0000313" key="7">
    <source>
        <dbReference type="RefSeq" id="XP_022341908.1"/>
    </source>
</evidence>
<feature type="region of interest" description="Disordered" evidence="3">
    <location>
        <begin position="378"/>
        <end position="397"/>
    </location>
</feature>
<dbReference type="RefSeq" id="XP_022341908.1">
    <property type="nucleotide sequence ID" value="XM_022486200.1"/>
</dbReference>
<feature type="compositionally biased region" description="Polar residues" evidence="3">
    <location>
        <begin position="382"/>
        <end position="397"/>
    </location>
</feature>
<dbReference type="GO" id="GO:0005509">
    <property type="term" value="F:calcium ion binding"/>
    <property type="evidence" value="ECO:0007669"/>
    <property type="project" value="InterPro"/>
</dbReference>
<feature type="domain" description="EF-hand" evidence="4">
    <location>
        <begin position="444"/>
        <end position="470"/>
    </location>
</feature>
<dbReference type="SUPFAM" id="SSF47473">
    <property type="entry name" value="EF-hand"/>
    <property type="match status" value="1"/>
</dbReference>
<keyword evidence="5" id="KW-1185">Reference proteome</keyword>
<evidence type="ECO:0000313" key="6">
    <source>
        <dbReference type="RefSeq" id="XP_022341907.1"/>
    </source>
</evidence>
<accession>A0A8B8EPR2</accession>
<reference evidence="6 7" key="1">
    <citation type="submission" date="2025-04" db="UniProtKB">
        <authorList>
            <consortium name="RefSeq"/>
        </authorList>
    </citation>
    <scope>IDENTIFICATION</scope>
    <source>
        <tissue evidence="6 7">Whole sample</tissue>
    </source>
</reference>
<dbReference type="KEGG" id="cvn:111135822"/>
<dbReference type="Proteomes" id="UP000694844">
    <property type="component" value="Chromosome 5"/>
</dbReference>
<keyword evidence="1" id="KW-0106">Calcium</keyword>
<evidence type="ECO:0000259" key="4">
    <source>
        <dbReference type="PROSITE" id="PS50222"/>
    </source>
</evidence>
<dbReference type="PROSITE" id="PS50222">
    <property type="entry name" value="EF_HAND_2"/>
    <property type="match status" value="2"/>
</dbReference>
<dbReference type="OrthoDB" id="5983955at2759"/>
<sequence>MELDPTGKERLDRINRLVFDKSHLQKLRDSICSLFDVFQEILQNDFEYGCHFDCDDIIARLNEVKQNQWDDIREHFIEDDYHSYSTGNFTGEEARDPAKLILDLIQQVIKCKEGVFQKLEQKHEEVLEAEKKVDKYRDQADQAYETLLNERKETNDKLLEAAKNKTKLMVLEKLCDEKSEKLKELQRVTTVSMWEKEREKVVKDYQQKIDDLEDELAFMKQSQRGMTRRMSHIDDQNKMFKLRQERSNSFQVDSTPDVESLKRDIYIRDRDICHLEGELYEQQKIFMGMIAGLRTDISKLSERFFDAETSERDPEFVKLLNTSNRIYGALSEGTLQQTKLLLPPHYTFHDKDVKIKRVRRLSKANTLPKLSLSGLSGDPLPNISNNGNGTTEGSTSVSTKNKLSTLCENPVIVDPKTDKMNGIVYLKHFAHMSQKFILEHWTKFKEYDSNGDLTLDVEETSLLLQSLGLQFSHHQIEEAMDEVDIDKSHSLDFYEYLLVVDKVTKKSGKAALFKQGILKTPEGTKVCVIQ</sequence>
<keyword evidence="2" id="KW-0175">Coiled coil</keyword>
<name>A0A8B8EPR2_CRAVI</name>
<evidence type="ECO:0000256" key="1">
    <source>
        <dbReference type="ARBA" id="ARBA00022837"/>
    </source>
</evidence>